<protein>
    <submittedName>
        <fullName evidence="3">Cytosolic endo-beta-N-acetylglucosaminidase</fullName>
    </submittedName>
</protein>
<reference evidence="3 4" key="1">
    <citation type="journal article" date="2015" name="Genome Biol. Evol.">
        <title>The genome of winter moth (Operophtera brumata) provides a genomic perspective on sexual dimorphism and phenology.</title>
        <authorList>
            <person name="Derks M.F."/>
            <person name="Smit S."/>
            <person name="Salis L."/>
            <person name="Schijlen E."/>
            <person name="Bossers A."/>
            <person name="Mateman C."/>
            <person name="Pijl A.S."/>
            <person name="de Ridder D."/>
            <person name="Groenen M.A."/>
            <person name="Visser M.E."/>
            <person name="Megens H.J."/>
        </authorList>
    </citation>
    <scope>NUCLEOTIDE SEQUENCE [LARGE SCALE GENOMIC DNA]</scope>
    <source>
        <strain evidence="3">WM2013NL</strain>
        <tissue evidence="3">Head and thorax</tissue>
    </source>
</reference>
<feature type="compositionally biased region" description="Polar residues" evidence="1">
    <location>
        <begin position="403"/>
        <end position="427"/>
    </location>
</feature>
<evidence type="ECO:0000256" key="1">
    <source>
        <dbReference type="SAM" id="MobiDB-lite"/>
    </source>
</evidence>
<feature type="non-terminal residue" evidence="3">
    <location>
        <position position="634"/>
    </location>
</feature>
<dbReference type="Gene3D" id="3.20.20.80">
    <property type="entry name" value="Glycosidases"/>
    <property type="match status" value="2"/>
</dbReference>
<dbReference type="Proteomes" id="UP000037510">
    <property type="component" value="Unassembled WGS sequence"/>
</dbReference>
<evidence type="ECO:0000259" key="2">
    <source>
        <dbReference type="Pfam" id="PF03644"/>
    </source>
</evidence>
<sequence length="634" mass="72744">MSKQHWKGEELTCKPLDTYEEILLFLENPPPWRTLCKELTPHSKSMLKNIEINKYKYPSLDSPETFCHFDPEAEDVIRYDEKILPKTLVCHDMANGYHDDSYIDGTSHNEAYTFYNWAGIDIFCYFSHHLITIPPLGWINVGHAHGVKIIASLLEFVKYFNVILHQAIPHAVLIWYDSVTVQGTLNWQNGLNEKNKAFFDACDGIFTNYSWSERDVAKSALVAGDRIADLYIGIDVWGRNFFGGGEFNTQEVTLAHAHGCSLAIFAPAWTHEAMSREKTEANVVAMTEDLDDCQLFLLRDRALWGSLWPFLNTRVPSALPFKTSFCRGLGVKRRMYGEVLCNAPWYNLRHQQYQPNSAHGPHGYLLSSSEDIQKDRNTDYLYKDGKGILRYRASFQRSRQELHSVNSKMITDNNMIADNEDNLNTNENQKENEEDQAEPQQSKRKDTADDREEEVELGRSDQNDGRGRSMMQMSVNLKLGSKGTRQRFSLACVPGERECLEVYQDDSFNGGSCLRINPSDNLDHAHRHTRLFHCDFYCKDTLIVCVVTKKLSGFIEQFLNIELFMKDARNQDLKVILIGRSLSQPEAVNENSSGIVLVLPLETTSQPFREMQKYLLLNESAFYVPLENSFGWTV</sequence>
<dbReference type="Gene3D" id="2.60.120.260">
    <property type="entry name" value="Galactose-binding domain-like"/>
    <property type="match status" value="1"/>
</dbReference>
<dbReference type="AlphaFoldDB" id="A0A0L7LD60"/>
<feature type="compositionally biased region" description="Basic and acidic residues" evidence="1">
    <location>
        <begin position="456"/>
        <end position="467"/>
    </location>
</feature>
<evidence type="ECO:0000313" key="4">
    <source>
        <dbReference type="Proteomes" id="UP000037510"/>
    </source>
</evidence>
<feature type="domain" description="Cytosolic endo-beta-N-acetylglucosaminidase TIM barrel" evidence="2">
    <location>
        <begin position="152"/>
        <end position="331"/>
    </location>
</feature>
<dbReference type="Pfam" id="PF03644">
    <property type="entry name" value="Glyco_hydro_85"/>
    <property type="match status" value="1"/>
</dbReference>
<name>A0A0L7LD60_OPEBR</name>
<proteinExistence type="predicted"/>
<comment type="caution">
    <text evidence="3">The sequence shown here is derived from an EMBL/GenBank/DDBJ whole genome shotgun (WGS) entry which is preliminary data.</text>
</comment>
<dbReference type="PANTHER" id="PTHR13246:SF1">
    <property type="entry name" value="CYTOSOLIC ENDO-BETA-N-ACETYLGLUCOSAMINIDASE"/>
    <property type="match status" value="1"/>
</dbReference>
<keyword evidence="4" id="KW-1185">Reference proteome</keyword>
<evidence type="ECO:0000313" key="3">
    <source>
        <dbReference type="EMBL" id="KOB73325.1"/>
    </source>
</evidence>
<organism evidence="3 4">
    <name type="scientific">Operophtera brumata</name>
    <name type="common">Winter moth</name>
    <name type="synonym">Phalaena brumata</name>
    <dbReference type="NCBI Taxonomy" id="104452"/>
    <lineage>
        <taxon>Eukaryota</taxon>
        <taxon>Metazoa</taxon>
        <taxon>Ecdysozoa</taxon>
        <taxon>Arthropoda</taxon>
        <taxon>Hexapoda</taxon>
        <taxon>Insecta</taxon>
        <taxon>Pterygota</taxon>
        <taxon>Neoptera</taxon>
        <taxon>Endopterygota</taxon>
        <taxon>Lepidoptera</taxon>
        <taxon>Glossata</taxon>
        <taxon>Ditrysia</taxon>
        <taxon>Geometroidea</taxon>
        <taxon>Geometridae</taxon>
        <taxon>Larentiinae</taxon>
        <taxon>Operophtera</taxon>
    </lineage>
</organism>
<dbReference type="InterPro" id="IPR005201">
    <property type="entry name" value="TIM_ENGase"/>
</dbReference>
<dbReference type="InterPro" id="IPR032979">
    <property type="entry name" value="ENGase"/>
</dbReference>
<dbReference type="PANTHER" id="PTHR13246">
    <property type="entry name" value="ENDO BETA N-ACETYLGLUCOSAMINIDASE"/>
    <property type="match status" value="1"/>
</dbReference>
<accession>A0A0L7LD60</accession>
<feature type="region of interest" description="Disordered" evidence="1">
    <location>
        <begin position="402"/>
        <end position="469"/>
    </location>
</feature>
<dbReference type="STRING" id="104452.A0A0L7LD60"/>
<dbReference type="GO" id="GO:0033925">
    <property type="term" value="F:mannosyl-glycoprotein endo-beta-N-acetylglucosaminidase activity"/>
    <property type="evidence" value="ECO:0007669"/>
    <property type="project" value="UniProtKB-EC"/>
</dbReference>
<dbReference type="EMBL" id="JTDY01001621">
    <property type="protein sequence ID" value="KOB73325.1"/>
    <property type="molecule type" value="Genomic_DNA"/>
</dbReference>
<gene>
    <name evidence="3" type="ORF">OBRU01_11431</name>
</gene>
<dbReference type="GO" id="GO:0005829">
    <property type="term" value="C:cytosol"/>
    <property type="evidence" value="ECO:0007669"/>
    <property type="project" value="UniProtKB-SubCell"/>
</dbReference>